<dbReference type="Pfam" id="PF13409">
    <property type="entry name" value="GST_N_2"/>
    <property type="match status" value="1"/>
</dbReference>
<keyword evidence="3" id="KW-1185">Reference proteome</keyword>
<dbReference type="OrthoDB" id="4951845at2759"/>
<dbReference type="PROSITE" id="PS50404">
    <property type="entry name" value="GST_NTER"/>
    <property type="match status" value="1"/>
</dbReference>
<dbReference type="Gene3D" id="1.20.1050.10">
    <property type="match status" value="1"/>
</dbReference>
<dbReference type="InterPro" id="IPR054416">
    <property type="entry name" value="GST_UstS-like_C"/>
</dbReference>
<dbReference type="STRING" id="933084.A0A067PWA4"/>
<dbReference type="AlphaFoldDB" id="A0A067PWA4"/>
<accession>A0A067PWA4</accession>
<dbReference type="SUPFAM" id="SSF52833">
    <property type="entry name" value="Thioredoxin-like"/>
    <property type="match status" value="1"/>
</dbReference>
<evidence type="ECO:0000313" key="3">
    <source>
        <dbReference type="Proteomes" id="UP000027265"/>
    </source>
</evidence>
<feature type="domain" description="GST N-terminal" evidence="1">
    <location>
        <begin position="14"/>
        <end position="110"/>
    </location>
</feature>
<dbReference type="Pfam" id="PF22041">
    <property type="entry name" value="GST_C_7"/>
    <property type="match status" value="1"/>
</dbReference>
<sequence>MSDSSVNGSVITLYDIPSTIGSWSPNVWKVRFALNVKSIPHKTIWVEMSDIESVAQSLGASPPHLKTWSKTNPSAPLYTLPIIHDPNTNAVISDSLPIAEYLDETYPDTPTLVPKGTRALIAGFNFGFMSAVVLDWLYPFMIPALVGVMNPASADYFRSTREMVFGRRLCEISPVGSELREEQWRKVREGFRLMNSWFEPNGVVGGEYVMGDKTFADLVLVGWLILVKIVQGEDSREWKDVKSWDGGRWGRLIEAYKKYEIVF</sequence>
<dbReference type="Gene3D" id="3.40.30.10">
    <property type="entry name" value="Glutaredoxin"/>
    <property type="match status" value="1"/>
</dbReference>
<dbReference type="InterPro" id="IPR004045">
    <property type="entry name" value="Glutathione_S-Trfase_N"/>
</dbReference>
<gene>
    <name evidence="2" type="ORF">JAAARDRAFT_158904</name>
</gene>
<dbReference type="InterPro" id="IPR036249">
    <property type="entry name" value="Thioredoxin-like_sf"/>
</dbReference>
<reference evidence="3" key="1">
    <citation type="journal article" date="2014" name="Proc. Natl. Acad. Sci. U.S.A.">
        <title>Extensive sampling of basidiomycete genomes demonstrates inadequacy of the white-rot/brown-rot paradigm for wood decay fungi.</title>
        <authorList>
            <person name="Riley R."/>
            <person name="Salamov A.A."/>
            <person name="Brown D.W."/>
            <person name="Nagy L.G."/>
            <person name="Floudas D."/>
            <person name="Held B.W."/>
            <person name="Levasseur A."/>
            <person name="Lombard V."/>
            <person name="Morin E."/>
            <person name="Otillar R."/>
            <person name="Lindquist E.A."/>
            <person name="Sun H."/>
            <person name="LaButti K.M."/>
            <person name="Schmutz J."/>
            <person name="Jabbour D."/>
            <person name="Luo H."/>
            <person name="Baker S.E."/>
            <person name="Pisabarro A.G."/>
            <person name="Walton J.D."/>
            <person name="Blanchette R.A."/>
            <person name="Henrissat B."/>
            <person name="Martin F."/>
            <person name="Cullen D."/>
            <person name="Hibbett D.S."/>
            <person name="Grigoriev I.V."/>
        </authorList>
    </citation>
    <scope>NUCLEOTIDE SEQUENCE [LARGE SCALE GENOMIC DNA]</scope>
    <source>
        <strain evidence="3">MUCL 33604</strain>
    </source>
</reference>
<protein>
    <recommendedName>
        <fullName evidence="1">GST N-terminal domain-containing protein</fullName>
    </recommendedName>
</protein>
<dbReference type="InterPro" id="IPR036282">
    <property type="entry name" value="Glutathione-S-Trfase_C_sf"/>
</dbReference>
<evidence type="ECO:0000259" key="1">
    <source>
        <dbReference type="PROSITE" id="PS50404"/>
    </source>
</evidence>
<dbReference type="EMBL" id="KL197724">
    <property type="protein sequence ID" value="KDQ55552.1"/>
    <property type="molecule type" value="Genomic_DNA"/>
</dbReference>
<name>A0A067PWA4_9AGAM</name>
<evidence type="ECO:0000313" key="2">
    <source>
        <dbReference type="EMBL" id="KDQ55552.1"/>
    </source>
</evidence>
<dbReference type="Proteomes" id="UP000027265">
    <property type="component" value="Unassembled WGS sequence"/>
</dbReference>
<organism evidence="2 3">
    <name type="scientific">Jaapia argillacea MUCL 33604</name>
    <dbReference type="NCBI Taxonomy" id="933084"/>
    <lineage>
        <taxon>Eukaryota</taxon>
        <taxon>Fungi</taxon>
        <taxon>Dikarya</taxon>
        <taxon>Basidiomycota</taxon>
        <taxon>Agaricomycotina</taxon>
        <taxon>Agaricomycetes</taxon>
        <taxon>Agaricomycetidae</taxon>
        <taxon>Jaapiales</taxon>
        <taxon>Jaapiaceae</taxon>
        <taxon>Jaapia</taxon>
    </lineage>
</organism>
<dbReference type="InParanoid" id="A0A067PWA4"/>
<dbReference type="SUPFAM" id="SSF47616">
    <property type="entry name" value="GST C-terminal domain-like"/>
    <property type="match status" value="1"/>
</dbReference>
<dbReference type="HOGENOM" id="CLU_011226_4_0_1"/>
<proteinExistence type="predicted"/>